<evidence type="ECO:0000256" key="5">
    <source>
        <dbReference type="ARBA" id="ARBA00023163"/>
    </source>
</evidence>
<dbReference type="PROSITE" id="PS01063">
    <property type="entry name" value="SIGMA70_ECF"/>
    <property type="match status" value="1"/>
</dbReference>
<proteinExistence type="inferred from homology"/>
<feature type="domain" description="RNA polymerase sigma factor 70 region 4 type 2" evidence="8">
    <location>
        <begin position="129"/>
        <end position="180"/>
    </location>
</feature>
<dbReference type="EMBL" id="MFGJ01000006">
    <property type="protein sequence ID" value="OGF32327.1"/>
    <property type="molecule type" value="Genomic_DNA"/>
</dbReference>
<organism evidence="9 10">
    <name type="scientific">Candidatus Falkowbacteria bacterium RIFOXYC2_FULL_36_12</name>
    <dbReference type="NCBI Taxonomy" id="1798002"/>
    <lineage>
        <taxon>Bacteria</taxon>
        <taxon>Candidatus Falkowiibacteriota</taxon>
    </lineage>
</organism>
<dbReference type="PANTHER" id="PTHR43133:SF51">
    <property type="entry name" value="RNA POLYMERASE SIGMA FACTOR"/>
    <property type="match status" value="1"/>
</dbReference>
<feature type="domain" description="RNA polymerase sigma-70 region 2" evidence="7">
    <location>
        <begin position="29"/>
        <end position="92"/>
    </location>
</feature>
<evidence type="ECO:0000256" key="3">
    <source>
        <dbReference type="ARBA" id="ARBA00023082"/>
    </source>
</evidence>
<name>A0A1F5T045_9BACT</name>
<dbReference type="Proteomes" id="UP000179001">
    <property type="component" value="Unassembled WGS sequence"/>
</dbReference>
<dbReference type="InterPro" id="IPR036388">
    <property type="entry name" value="WH-like_DNA-bd_sf"/>
</dbReference>
<evidence type="ECO:0000256" key="6">
    <source>
        <dbReference type="RuleBase" id="RU000716"/>
    </source>
</evidence>
<gene>
    <name evidence="9" type="ORF">A2478_03325</name>
</gene>
<keyword evidence="5 6" id="KW-0804">Transcription</keyword>
<dbReference type="InterPro" id="IPR039425">
    <property type="entry name" value="RNA_pol_sigma-70-like"/>
</dbReference>
<dbReference type="GO" id="GO:0003677">
    <property type="term" value="F:DNA binding"/>
    <property type="evidence" value="ECO:0007669"/>
    <property type="project" value="UniProtKB-KW"/>
</dbReference>
<dbReference type="InterPro" id="IPR013324">
    <property type="entry name" value="RNA_pol_sigma_r3/r4-like"/>
</dbReference>
<dbReference type="InterPro" id="IPR007627">
    <property type="entry name" value="RNA_pol_sigma70_r2"/>
</dbReference>
<dbReference type="PANTHER" id="PTHR43133">
    <property type="entry name" value="RNA POLYMERASE ECF-TYPE SIGMA FACTO"/>
    <property type="match status" value="1"/>
</dbReference>
<dbReference type="CDD" id="cd06171">
    <property type="entry name" value="Sigma70_r4"/>
    <property type="match status" value="1"/>
</dbReference>
<dbReference type="STRING" id="1798002.A2478_03325"/>
<evidence type="ECO:0000259" key="8">
    <source>
        <dbReference type="Pfam" id="PF08281"/>
    </source>
</evidence>
<evidence type="ECO:0000259" key="7">
    <source>
        <dbReference type="Pfam" id="PF04542"/>
    </source>
</evidence>
<evidence type="ECO:0000313" key="9">
    <source>
        <dbReference type="EMBL" id="OGF32327.1"/>
    </source>
</evidence>
<dbReference type="NCBIfam" id="TIGR02937">
    <property type="entry name" value="sigma70-ECF"/>
    <property type="match status" value="1"/>
</dbReference>
<evidence type="ECO:0000313" key="10">
    <source>
        <dbReference type="Proteomes" id="UP000179001"/>
    </source>
</evidence>
<dbReference type="Pfam" id="PF08281">
    <property type="entry name" value="Sigma70_r4_2"/>
    <property type="match status" value="1"/>
</dbReference>
<keyword evidence="2 6" id="KW-0805">Transcription regulation</keyword>
<dbReference type="InterPro" id="IPR013249">
    <property type="entry name" value="RNA_pol_sigma70_r4_t2"/>
</dbReference>
<dbReference type="InterPro" id="IPR013325">
    <property type="entry name" value="RNA_pol_sigma_r2"/>
</dbReference>
<accession>A0A1F5T045</accession>
<dbReference type="Gene3D" id="1.10.1740.10">
    <property type="match status" value="1"/>
</dbReference>
<reference evidence="9 10" key="1">
    <citation type="journal article" date="2016" name="Nat. Commun.">
        <title>Thousands of microbial genomes shed light on interconnected biogeochemical processes in an aquifer system.</title>
        <authorList>
            <person name="Anantharaman K."/>
            <person name="Brown C.T."/>
            <person name="Hug L.A."/>
            <person name="Sharon I."/>
            <person name="Castelle C.J."/>
            <person name="Probst A.J."/>
            <person name="Thomas B.C."/>
            <person name="Singh A."/>
            <person name="Wilkins M.J."/>
            <person name="Karaoz U."/>
            <person name="Brodie E.L."/>
            <person name="Williams K.H."/>
            <person name="Hubbard S.S."/>
            <person name="Banfield J.F."/>
        </authorList>
    </citation>
    <scope>NUCLEOTIDE SEQUENCE [LARGE SCALE GENOMIC DNA]</scope>
</reference>
<dbReference type="Gene3D" id="1.10.10.10">
    <property type="entry name" value="Winged helix-like DNA-binding domain superfamily/Winged helix DNA-binding domain"/>
    <property type="match status" value="1"/>
</dbReference>
<dbReference type="GO" id="GO:0006352">
    <property type="term" value="P:DNA-templated transcription initiation"/>
    <property type="evidence" value="ECO:0007669"/>
    <property type="project" value="InterPro"/>
</dbReference>
<evidence type="ECO:0000256" key="4">
    <source>
        <dbReference type="ARBA" id="ARBA00023125"/>
    </source>
</evidence>
<dbReference type="GO" id="GO:0016987">
    <property type="term" value="F:sigma factor activity"/>
    <property type="evidence" value="ECO:0007669"/>
    <property type="project" value="UniProtKB-KW"/>
</dbReference>
<dbReference type="Pfam" id="PF04542">
    <property type="entry name" value="Sigma70_r2"/>
    <property type="match status" value="1"/>
</dbReference>
<evidence type="ECO:0000256" key="2">
    <source>
        <dbReference type="ARBA" id="ARBA00023015"/>
    </source>
</evidence>
<comment type="similarity">
    <text evidence="1 6">Belongs to the sigma-70 factor family. ECF subfamily.</text>
</comment>
<comment type="caution">
    <text evidence="9">The sequence shown here is derived from an EMBL/GenBank/DDBJ whole genome shotgun (WGS) entry which is preliminary data.</text>
</comment>
<sequence length="193" mass="23048">MSTKIVEKTDAELVELALENQAYFSDIVYRYQTKLTYYIRRLSNFPDEEIEDILQDVFIKVYKNLNDFDQSLKFSSWIYRITHNEVISKYRKIKQQNIISIEILTDDILNKLEHEVSIVETLENNEKKEIIKQVLALMDLKYREVLVLKYFEELDYKEISDVLKKPTGTIATLLNRAKKQFNKTCIDLNLKYE</sequence>
<dbReference type="AlphaFoldDB" id="A0A1F5T045"/>
<dbReference type="SUPFAM" id="SSF88659">
    <property type="entry name" value="Sigma3 and sigma4 domains of RNA polymerase sigma factors"/>
    <property type="match status" value="1"/>
</dbReference>
<keyword evidence="3 6" id="KW-0731">Sigma factor</keyword>
<protein>
    <recommendedName>
        <fullName evidence="6">RNA polymerase sigma factor</fullName>
    </recommendedName>
</protein>
<dbReference type="InterPro" id="IPR014284">
    <property type="entry name" value="RNA_pol_sigma-70_dom"/>
</dbReference>
<dbReference type="SUPFAM" id="SSF88946">
    <property type="entry name" value="Sigma2 domain of RNA polymerase sigma factors"/>
    <property type="match status" value="1"/>
</dbReference>
<keyword evidence="4 6" id="KW-0238">DNA-binding</keyword>
<evidence type="ECO:0000256" key="1">
    <source>
        <dbReference type="ARBA" id="ARBA00010641"/>
    </source>
</evidence>
<dbReference type="InterPro" id="IPR000838">
    <property type="entry name" value="RNA_pol_sigma70_ECF_CS"/>
</dbReference>